<dbReference type="OrthoDB" id="10498291at2759"/>
<protein>
    <submittedName>
        <fullName evidence="4">Tetratricopeptide repeat (TPR)-like superfamily protein</fullName>
    </submittedName>
</protein>
<accession>A0A0R3T470</accession>
<name>A0A0R3T470_RODNA</name>
<dbReference type="STRING" id="102285.A0A0R3T470"/>
<evidence type="ECO:0000313" key="4">
    <source>
        <dbReference type="WBParaSite" id="HNAJ_0000184801-mRNA-1"/>
    </source>
</evidence>
<dbReference type="Proteomes" id="UP000278807">
    <property type="component" value="Unassembled WGS sequence"/>
</dbReference>
<organism evidence="4">
    <name type="scientific">Rodentolepis nana</name>
    <name type="common">Dwarf tapeworm</name>
    <name type="synonym">Hymenolepis nana</name>
    <dbReference type="NCBI Taxonomy" id="102285"/>
    <lineage>
        <taxon>Eukaryota</taxon>
        <taxon>Metazoa</taxon>
        <taxon>Spiralia</taxon>
        <taxon>Lophotrochozoa</taxon>
        <taxon>Platyhelminthes</taxon>
        <taxon>Cestoda</taxon>
        <taxon>Eucestoda</taxon>
        <taxon>Cyclophyllidea</taxon>
        <taxon>Hymenolepididae</taxon>
        <taxon>Rodentolepis</taxon>
    </lineage>
</organism>
<evidence type="ECO:0000313" key="2">
    <source>
        <dbReference type="EMBL" id="VDN97706.1"/>
    </source>
</evidence>
<dbReference type="WBParaSite" id="HNAJ_0000184801-mRNA-1">
    <property type="protein sequence ID" value="HNAJ_0000184801-mRNA-1"/>
    <property type="gene ID" value="HNAJ_0000184801"/>
</dbReference>
<proteinExistence type="predicted"/>
<reference evidence="4" key="1">
    <citation type="submission" date="2017-02" db="UniProtKB">
        <authorList>
            <consortium name="WormBaseParasite"/>
        </authorList>
    </citation>
    <scope>IDENTIFICATION</scope>
</reference>
<sequence>MERQICDYHPATMAEMVMMQQYMNNHPNHWTSQMPHETNTGIYHGFPLDSCGDYASPIFKGPNYSNSLYAPPETMLGFSSDHYSLKPTDDKDNLLSKSLPSKMLLLADCYYRAAERERAIEFTDILSLPPSLSRDALRKDLYYSPLTTHLTTDIIYYGNLELDIGYIQLGRSVAIQHREFGEQLSQSSSGGGNLDHQSKTDVAGTEELGGSADSKVVNAERRRLSSPNSDSINNRQEPYLNPNDPNHNTNGTSNQNMKPTQVALGVHMQLETITYEMDVIGAEGIEKESNEGGYLFARGGQTNSSCLVMPKMIS</sequence>
<reference evidence="2 3" key="2">
    <citation type="submission" date="2018-11" db="EMBL/GenBank/DDBJ databases">
        <authorList>
            <consortium name="Pathogen Informatics"/>
        </authorList>
    </citation>
    <scope>NUCLEOTIDE SEQUENCE [LARGE SCALE GENOMIC DNA]</scope>
</reference>
<gene>
    <name evidence="2" type="ORF">HNAJ_LOCUS1847</name>
</gene>
<feature type="compositionally biased region" description="Polar residues" evidence="1">
    <location>
        <begin position="225"/>
        <end position="236"/>
    </location>
</feature>
<evidence type="ECO:0000313" key="3">
    <source>
        <dbReference type="Proteomes" id="UP000278807"/>
    </source>
</evidence>
<evidence type="ECO:0000256" key="1">
    <source>
        <dbReference type="SAM" id="MobiDB-lite"/>
    </source>
</evidence>
<feature type="compositionally biased region" description="Polar residues" evidence="1">
    <location>
        <begin position="243"/>
        <end position="257"/>
    </location>
</feature>
<dbReference type="EMBL" id="UZAE01000791">
    <property type="protein sequence ID" value="VDN97706.1"/>
    <property type="molecule type" value="Genomic_DNA"/>
</dbReference>
<keyword evidence="3" id="KW-1185">Reference proteome</keyword>
<feature type="region of interest" description="Disordered" evidence="1">
    <location>
        <begin position="184"/>
        <end position="257"/>
    </location>
</feature>
<dbReference type="AlphaFoldDB" id="A0A0R3T470"/>